<dbReference type="Proteomes" id="UP001162992">
    <property type="component" value="Chromosome 7"/>
</dbReference>
<organism evidence="1 2">
    <name type="scientific">Diphasiastrum complanatum</name>
    <name type="common">Issler's clubmoss</name>
    <name type="synonym">Lycopodium complanatum</name>
    <dbReference type="NCBI Taxonomy" id="34168"/>
    <lineage>
        <taxon>Eukaryota</taxon>
        <taxon>Viridiplantae</taxon>
        <taxon>Streptophyta</taxon>
        <taxon>Embryophyta</taxon>
        <taxon>Tracheophyta</taxon>
        <taxon>Lycopodiopsida</taxon>
        <taxon>Lycopodiales</taxon>
        <taxon>Lycopodiaceae</taxon>
        <taxon>Lycopodioideae</taxon>
        <taxon>Diphasiastrum</taxon>
    </lineage>
</organism>
<sequence>MCFFRRKREKPVSTKGETRGSKSKSKQDNSTKMAGMGEGARREVPTWRVVANEQQQPQWTLLRSESICAKSVPITDAENERHPPPLWLLLSEAREQNEDAFVETIGIKEHVETFESLNNDKDACTTLNSSFLQTEKPFDAEDINAQSSYKLETGGTDGFLDIHNDIRYATGAFNMARKSADGKHDLPSGLLSEYKLSAETAGTGRSIECVQQNALIQTGSLGLMRVSLDGIRKSTALVSSVSFSTKSSMPAEKLTSLHDSRIGFVSKGNRQYASDSSSACEGCKVAGDKEFLGSATDQALQFTNAAIHEQGHLGVLSTYQITPSINRNVSFSEYGRNLGCSMLDGARTTEHAELQPNLERMSDISFRTGMGRSVKASAASMAKAKLLLECNVGRSTLKDSVINHSGEHGSFVKSVQQPLKDRVYAGKENVPYEMNFEGFNMKNCLGLNSGASKMHMGGSLYNKNVHDQFCVASLKSDDKVETTMRNSVLKSTPEKGPNSSFQTGLGRSVSVSSAAMKRALALLGEDADNDALTRPKSARFTSSSIQPSTLFQPDILESHIVPESARASLLSNKEKLCPSSLRVVSSSNIAREDTPPSKSILIVDPKKSAFAGSPSMKPAGRLPVRGSSSMKTESETAQFTSGNALSAQECLFQTARGRPVPISASAMDRARSLLLENSETLHTTTSITNIKTAFDVANVSIERANPTSKQGKGSIYVPDSEAKTQPSSRTMPFKNVNSNAVRISHESFMQVPGLDLQKSSTNSSPSHTSPGAKRQSGSGKTAALAFKHPRRRFCSPIANGCSELNAQLLQVETQRQPSTFNLEDGKQAPENSTEAERSSKQNECVLPSGPSCQVSESAAPMQIRPHSEEVLFMTADTARQYRFDYPMTAHSSRRAGPQEIRQLLLEAGLDKCNVTTEWVENHYRWIVWKLACQERRHGYQVAGKLLTLHRVLRELKHRYHREVNKGHRSALRRITEGDASAAQSMILCISAIRNLSTGSSKQGSIVKWRSRKMVDVLGDDASKLETNMSLRTAKIEVTDGWYCLSAILDIPLTEQLRLGRLFVGQKVRVGGAALNGCLEPLPPLEAFNLATLAVHINGFYRARGSERLGFCRQIPLAFKCIKDGGGLVPATFVGITRVYPVLFRERLSDGRSIARSSRAEDLATRRFEERQANIIEDSMLRFEKDDISEFFLSEEQSDEVTQLYNALENAGDPEVLMADMTAAQHIALASYQEKRQAAKRVLIERHVHKSLGEAGLLSRQVSVSMKIRVEGLHSIRATGATETTAEWMSEQGGRTREGLITIWDANSDQVSEIVEGGLYCVTNLLSNSAKHFGGSDDVLYLSTTKSTKWQRLSGQASKNFQFMFSPRAAVPLSTLDEIAIGAEFDVAVTVLHVGEAFTWGLRSQQWLFTTDGTLDISTYNGSCDHHAILAIEFSWPVDGSLPIDCSIAGSVVGFCSLVKGQRDFKNHFWVAQSTELSSFSCKPSNAFSHLREAVDHVKSWAASSRPVLTSLCQRVQEVTGCVSQ</sequence>
<proteinExistence type="predicted"/>
<keyword evidence="2" id="KW-1185">Reference proteome</keyword>
<protein>
    <submittedName>
        <fullName evidence="1">Uncharacterized protein</fullName>
    </submittedName>
</protein>
<reference evidence="2" key="1">
    <citation type="journal article" date="2024" name="Proc. Natl. Acad. Sci. U.S.A.">
        <title>Extraordinary preservation of gene collinearity over three hundred million years revealed in homosporous lycophytes.</title>
        <authorList>
            <person name="Li C."/>
            <person name="Wickell D."/>
            <person name="Kuo L.Y."/>
            <person name="Chen X."/>
            <person name="Nie B."/>
            <person name="Liao X."/>
            <person name="Peng D."/>
            <person name="Ji J."/>
            <person name="Jenkins J."/>
            <person name="Williams M."/>
            <person name="Shu S."/>
            <person name="Plott C."/>
            <person name="Barry K."/>
            <person name="Rajasekar S."/>
            <person name="Grimwood J."/>
            <person name="Han X."/>
            <person name="Sun S."/>
            <person name="Hou Z."/>
            <person name="He W."/>
            <person name="Dai G."/>
            <person name="Sun C."/>
            <person name="Schmutz J."/>
            <person name="Leebens-Mack J.H."/>
            <person name="Li F.W."/>
            <person name="Wang L."/>
        </authorList>
    </citation>
    <scope>NUCLEOTIDE SEQUENCE [LARGE SCALE GENOMIC DNA]</scope>
    <source>
        <strain evidence="2">cv. PW_Plant_1</strain>
    </source>
</reference>
<gene>
    <name evidence="1" type="ORF">O6H91_07G123300</name>
</gene>
<comment type="caution">
    <text evidence="1">The sequence shown here is derived from an EMBL/GenBank/DDBJ whole genome shotgun (WGS) entry which is preliminary data.</text>
</comment>
<evidence type="ECO:0000313" key="2">
    <source>
        <dbReference type="Proteomes" id="UP001162992"/>
    </source>
</evidence>
<name>A0ACC2D9E0_DIPCM</name>
<evidence type="ECO:0000313" key="1">
    <source>
        <dbReference type="EMBL" id="KAJ7550887.1"/>
    </source>
</evidence>
<accession>A0ACC2D9E0</accession>
<dbReference type="EMBL" id="CM055098">
    <property type="protein sequence ID" value="KAJ7550887.1"/>
    <property type="molecule type" value="Genomic_DNA"/>
</dbReference>